<evidence type="ECO:0000259" key="1">
    <source>
        <dbReference type="Pfam" id="PF04069"/>
    </source>
</evidence>
<dbReference type="Pfam" id="PF04069">
    <property type="entry name" value="OpuAC"/>
    <property type="match status" value="1"/>
</dbReference>
<accession>A0A090DQV3</accession>
<protein>
    <submittedName>
        <fullName evidence="2">Glycine betaine/proline ABC transporter, periplasmic substrate-binding protein</fullName>
    </submittedName>
</protein>
<evidence type="ECO:0000313" key="3">
    <source>
        <dbReference type="Proteomes" id="UP000045285"/>
    </source>
</evidence>
<dbReference type="EMBL" id="CCMZ01000015">
    <property type="protein sequence ID" value="CDX16367.1"/>
    <property type="molecule type" value="Genomic_DNA"/>
</dbReference>
<proteinExistence type="predicted"/>
<dbReference type="Proteomes" id="UP000045285">
    <property type="component" value="Unassembled WGS sequence"/>
</dbReference>
<dbReference type="STRING" id="69974.MPLDJ20_40110"/>
<name>A0A090DQV3_MESPL</name>
<dbReference type="InterPro" id="IPR007210">
    <property type="entry name" value="ABC_Gly_betaine_transp_sub-bd"/>
</dbReference>
<gene>
    <name evidence="2" type="ORF">MPL3356_220027</name>
</gene>
<dbReference type="SUPFAM" id="SSF53850">
    <property type="entry name" value="Periplasmic binding protein-like II"/>
    <property type="match status" value="1"/>
</dbReference>
<keyword evidence="3" id="KW-1185">Reference proteome</keyword>
<reference evidence="3" key="1">
    <citation type="submission" date="2014-08" db="EMBL/GenBank/DDBJ databases">
        <authorList>
            <person name="Moulin L."/>
        </authorList>
    </citation>
    <scope>NUCLEOTIDE SEQUENCE [LARGE SCALE GENOMIC DNA]</scope>
</reference>
<dbReference type="Gene3D" id="3.10.105.10">
    <property type="entry name" value="Dipeptide-binding Protein, Domain 3"/>
    <property type="match status" value="2"/>
</dbReference>
<dbReference type="AlphaFoldDB" id="A0A090DQV3"/>
<sequence length="324" mass="35161">MTEGPSTNRGTDIMIRNVLQTAGIGLALMLAGGSAAYSADLGAKDEPIKLAMLEWTGAHVSTHIAGQLLDKLGYKVEYVTAGNFPQFSGLADGSLSASVEIWLNNVGDIYPKVLAAKQIEDIGKLDLKTQEGWIYPKFMEKVCPGLPDWNALNKPECVQALATPETAPNGRFLDYPADWGSRAATILADNNMPYTAVPSGSEGALVAELEAAEAAKTPLIMMFWGPHYALAENDVGWVTMPPCKEQTNEHCITPPDVDKIVWSGFGAKWPAAYAFLKAFKMDAAEQQKMMLAVDKQGKDLDAVVKEWIDKNETVWKPWLDAAKG</sequence>
<feature type="domain" description="ABC-type glycine betaine transport system substrate-binding" evidence="1">
    <location>
        <begin position="47"/>
        <end position="310"/>
    </location>
</feature>
<evidence type="ECO:0000313" key="2">
    <source>
        <dbReference type="EMBL" id="CDX16367.1"/>
    </source>
</evidence>
<organism evidence="2 3">
    <name type="scientific">Mesorhizobium plurifarium</name>
    <dbReference type="NCBI Taxonomy" id="69974"/>
    <lineage>
        <taxon>Bacteria</taxon>
        <taxon>Pseudomonadati</taxon>
        <taxon>Pseudomonadota</taxon>
        <taxon>Alphaproteobacteria</taxon>
        <taxon>Hyphomicrobiales</taxon>
        <taxon>Phyllobacteriaceae</taxon>
        <taxon>Mesorhizobium</taxon>
    </lineage>
</organism>
<dbReference type="CDD" id="cd13643">
    <property type="entry name" value="PBP2_BCP_2"/>
    <property type="match status" value="1"/>
</dbReference>
<dbReference type="GO" id="GO:0043190">
    <property type="term" value="C:ATP-binding cassette (ABC) transporter complex"/>
    <property type="evidence" value="ECO:0007669"/>
    <property type="project" value="InterPro"/>
</dbReference>
<dbReference type="Gene3D" id="3.40.190.100">
    <property type="entry name" value="Glycine betaine-binding periplasmic protein, domain 2"/>
    <property type="match status" value="1"/>
</dbReference>
<dbReference type="GO" id="GO:0022857">
    <property type="term" value="F:transmembrane transporter activity"/>
    <property type="evidence" value="ECO:0007669"/>
    <property type="project" value="InterPro"/>
</dbReference>